<accession>A0ABS2G6R8</accession>
<keyword evidence="4" id="KW-0411">Iron-sulfur</keyword>
<evidence type="ECO:0000256" key="4">
    <source>
        <dbReference type="ARBA" id="ARBA00023014"/>
    </source>
</evidence>
<evidence type="ECO:0000256" key="2">
    <source>
        <dbReference type="ARBA" id="ARBA00022723"/>
    </source>
</evidence>
<dbReference type="PANTHER" id="PTHR43687">
    <property type="entry name" value="ADENYLYLSULFATE REDUCTASE, BETA SUBUNIT"/>
    <property type="match status" value="1"/>
</dbReference>
<dbReference type="PROSITE" id="PS51379">
    <property type="entry name" value="4FE4S_FER_2"/>
    <property type="match status" value="2"/>
</dbReference>
<keyword evidence="3" id="KW-0408">Iron</keyword>
<proteinExistence type="predicted"/>
<keyword evidence="2" id="KW-0479">Metal-binding</keyword>
<evidence type="ECO:0000313" key="6">
    <source>
        <dbReference type="EMBL" id="MBM6877161.1"/>
    </source>
</evidence>
<evidence type="ECO:0000259" key="5">
    <source>
        <dbReference type="PROSITE" id="PS51379"/>
    </source>
</evidence>
<dbReference type="Proteomes" id="UP000729290">
    <property type="component" value="Unassembled WGS sequence"/>
</dbReference>
<sequence length="66" mass="6840">MAGRRKAEVNQKSCVACGACAKACPIGAVAVWKGIWAKVDEAKCVGCGRCEKACPASIIRMKEVGA</sequence>
<dbReference type="Gene3D" id="3.30.70.20">
    <property type="match status" value="2"/>
</dbReference>
<evidence type="ECO:0000256" key="3">
    <source>
        <dbReference type="ARBA" id="ARBA00023004"/>
    </source>
</evidence>
<feature type="domain" description="4Fe-4S ferredoxin-type" evidence="5">
    <location>
        <begin position="5"/>
        <end position="34"/>
    </location>
</feature>
<reference evidence="6 7" key="1">
    <citation type="journal article" date="2021" name="Sci. Rep.">
        <title>The distribution of antibiotic resistance genes in chicken gut microbiota commensals.</title>
        <authorList>
            <person name="Juricova H."/>
            <person name="Matiasovicova J."/>
            <person name="Kubasova T."/>
            <person name="Cejkova D."/>
            <person name="Rychlik I."/>
        </authorList>
    </citation>
    <scope>NUCLEOTIDE SEQUENCE [LARGE SCALE GENOMIC DNA]</scope>
    <source>
        <strain evidence="6 7">An431b</strain>
    </source>
</reference>
<name>A0ABS2G6R8_9FIRM</name>
<gene>
    <name evidence="6" type="ORF">H9X83_03165</name>
</gene>
<dbReference type="PROSITE" id="PS00198">
    <property type="entry name" value="4FE4S_FER_1"/>
    <property type="match status" value="1"/>
</dbReference>
<dbReference type="SUPFAM" id="SSF54862">
    <property type="entry name" value="4Fe-4S ferredoxins"/>
    <property type="match status" value="1"/>
</dbReference>
<feature type="domain" description="4Fe-4S ferredoxin-type" evidence="5">
    <location>
        <begin position="35"/>
        <end position="64"/>
    </location>
</feature>
<protein>
    <submittedName>
        <fullName evidence="6">4Fe-4S binding protein</fullName>
    </submittedName>
</protein>
<keyword evidence="1" id="KW-0004">4Fe-4S</keyword>
<comment type="caution">
    <text evidence="6">The sequence shown here is derived from an EMBL/GenBank/DDBJ whole genome shotgun (WGS) entry which is preliminary data.</text>
</comment>
<dbReference type="InterPro" id="IPR017900">
    <property type="entry name" value="4Fe4S_Fe_S_CS"/>
</dbReference>
<organism evidence="6 7">
    <name type="scientific">Anaerotignum lactatifermentans</name>
    <dbReference type="NCBI Taxonomy" id="160404"/>
    <lineage>
        <taxon>Bacteria</taxon>
        <taxon>Bacillati</taxon>
        <taxon>Bacillota</taxon>
        <taxon>Clostridia</taxon>
        <taxon>Lachnospirales</taxon>
        <taxon>Anaerotignaceae</taxon>
        <taxon>Anaerotignum</taxon>
    </lineage>
</organism>
<evidence type="ECO:0000313" key="7">
    <source>
        <dbReference type="Proteomes" id="UP000729290"/>
    </source>
</evidence>
<keyword evidence="7" id="KW-1185">Reference proteome</keyword>
<dbReference type="InterPro" id="IPR050572">
    <property type="entry name" value="Fe-S_Ferredoxin"/>
</dbReference>
<dbReference type="EMBL" id="JACSNV010000003">
    <property type="protein sequence ID" value="MBM6877161.1"/>
    <property type="molecule type" value="Genomic_DNA"/>
</dbReference>
<dbReference type="PANTHER" id="PTHR43687:SF1">
    <property type="entry name" value="FERREDOXIN III"/>
    <property type="match status" value="1"/>
</dbReference>
<dbReference type="InterPro" id="IPR017896">
    <property type="entry name" value="4Fe4S_Fe-S-bd"/>
</dbReference>
<dbReference type="Pfam" id="PF14697">
    <property type="entry name" value="Fer4_21"/>
    <property type="match status" value="1"/>
</dbReference>
<evidence type="ECO:0000256" key="1">
    <source>
        <dbReference type="ARBA" id="ARBA00022485"/>
    </source>
</evidence>